<proteinExistence type="predicted"/>
<name>A0A150WD09_BDEBC</name>
<organism evidence="1 2">
    <name type="scientific">Bdellovibrio bacteriovorus</name>
    <dbReference type="NCBI Taxonomy" id="959"/>
    <lineage>
        <taxon>Bacteria</taxon>
        <taxon>Pseudomonadati</taxon>
        <taxon>Bdellovibrionota</taxon>
        <taxon>Bdellovibrionia</taxon>
        <taxon>Bdellovibrionales</taxon>
        <taxon>Pseudobdellovibrionaceae</taxon>
        <taxon>Bdellovibrio</taxon>
    </lineage>
</organism>
<dbReference type="EMBL" id="LUKF01000018">
    <property type="protein sequence ID" value="KYG60945.1"/>
    <property type="molecule type" value="Genomic_DNA"/>
</dbReference>
<dbReference type="Pfam" id="PF22396">
    <property type="entry name" value="DUF6976"/>
    <property type="match status" value="1"/>
</dbReference>
<evidence type="ECO:0000313" key="1">
    <source>
        <dbReference type="EMBL" id="KYG60945.1"/>
    </source>
</evidence>
<sequence>MIREGRNLLLAGHESLLNRLPQGSWIGGTIPYFMSESGGIDTNEFIQVVQLPEFVISCRTLSYSSEELYKLPKDYDENGVSFIIIPAFSGVHKRFAQECASFPGLFDSPLLGWVSGFHLEEDSVKKPKVYNGVSGEVHTDRAVVLHAGLSKDKYGKVNILNLFKQGQGDVIRFKSTAFEVTECTVNGQERNFCEYIQEKKIDTQLPLVANYSGAMINVSVMALNENSKSVQLYAPVFSDVEYKFATPVENYEAEFEKVTRDSGLKRPTFACNCILNFLYANLKGKKTANIVGPMTFGEIAYMLLNQTMVYVTFEDR</sequence>
<comment type="caution">
    <text evidence="1">The sequence shown here is derived from an EMBL/GenBank/DDBJ whole genome shotgun (WGS) entry which is preliminary data.</text>
</comment>
<accession>A0A150WD09</accession>
<dbReference type="OrthoDB" id="5622143at2"/>
<dbReference type="InterPro" id="IPR054249">
    <property type="entry name" value="DUF6976"/>
</dbReference>
<reference evidence="1 2" key="1">
    <citation type="submission" date="2016-03" db="EMBL/GenBank/DDBJ databases">
        <authorList>
            <person name="Ploux O."/>
        </authorList>
    </citation>
    <scope>NUCLEOTIDE SEQUENCE [LARGE SCALE GENOMIC DNA]</scope>
    <source>
        <strain evidence="1 2">BER2</strain>
    </source>
</reference>
<dbReference type="AlphaFoldDB" id="A0A150WD09"/>
<evidence type="ECO:0000313" key="2">
    <source>
        <dbReference type="Proteomes" id="UP000075391"/>
    </source>
</evidence>
<protein>
    <submittedName>
        <fullName evidence="1">Uncharacterized protein</fullName>
    </submittedName>
</protein>
<gene>
    <name evidence="1" type="ORF">AZI85_10765</name>
</gene>
<dbReference type="Proteomes" id="UP000075391">
    <property type="component" value="Unassembled WGS sequence"/>
</dbReference>